<dbReference type="SUPFAM" id="SSF55120">
    <property type="entry name" value="Pseudouridine synthase"/>
    <property type="match status" value="1"/>
</dbReference>
<comment type="catalytic activity">
    <reaction evidence="1 6">
        <text>a uridine in RNA = a pseudouridine in RNA</text>
        <dbReference type="Rhea" id="RHEA:48348"/>
        <dbReference type="Rhea" id="RHEA-COMP:12068"/>
        <dbReference type="Rhea" id="RHEA-COMP:12069"/>
        <dbReference type="ChEBI" id="CHEBI:65314"/>
        <dbReference type="ChEBI" id="CHEBI:65315"/>
    </reaction>
</comment>
<evidence type="ECO:0000256" key="5">
    <source>
        <dbReference type="PROSITE-ProRule" id="PRU00182"/>
    </source>
</evidence>
<dbReference type="InterPro" id="IPR036986">
    <property type="entry name" value="S4_RNA-bd_sf"/>
</dbReference>
<dbReference type="CDD" id="cd00165">
    <property type="entry name" value="S4"/>
    <property type="match status" value="1"/>
</dbReference>
<keyword evidence="5" id="KW-0694">RNA-binding</keyword>
<evidence type="ECO:0000256" key="3">
    <source>
        <dbReference type="ARBA" id="ARBA00023235"/>
    </source>
</evidence>
<dbReference type="GO" id="GO:0003723">
    <property type="term" value="F:RNA binding"/>
    <property type="evidence" value="ECO:0007669"/>
    <property type="project" value="UniProtKB-KW"/>
</dbReference>
<evidence type="ECO:0000313" key="8">
    <source>
        <dbReference type="EMBL" id="CAE08841.1"/>
    </source>
</evidence>
<reference evidence="8 9" key="1">
    <citation type="journal article" date="2003" name="Nature">
        <title>The genome of a motile marine Synechococcus.</title>
        <authorList>
            <person name="Palenik B."/>
            <person name="Brahamsha B."/>
            <person name="Larimer F."/>
            <person name="Land M."/>
            <person name="Hauser L."/>
            <person name="Chain P."/>
            <person name="Lamerdin J."/>
            <person name="Regala W."/>
            <person name="Allen E.A."/>
            <person name="McCarren J."/>
            <person name="Paulsen I."/>
            <person name="Dufresne A."/>
            <person name="Partensky F."/>
            <person name="Webb E."/>
            <person name="Waterbury J."/>
        </authorList>
    </citation>
    <scope>NUCLEOTIDE SEQUENCE [LARGE SCALE GENOMIC DNA]</scope>
    <source>
        <strain evidence="8 9">WH8102</strain>
    </source>
</reference>
<dbReference type="PROSITE" id="PS50889">
    <property type="entry name" value="S4"/>
    <property type="match status" value="1"/>
</dbReference>
<dbReference type="InterPro" id="IPR006145">
    <property type="entry name" value="PsdUridine_synth_RsuA/RluA"/>
</dbReference>
<dbReference type="InterPro" id="IPR002942">
    <property type="entry name" value="S4_RNA-bd"/>
</dbReference>
<dbReference type="InterPro" id="IPR006224">
    <property type="entry name" value="PsdUridine_synth_RluA-like_CS"/>
</dbReference>
<dbReference type="SUPFAM" id="SSF55174">
    <property type="entry name" value="Alpha-L RNA-binding motif"/>
    <property type="match status" value="1"/>
</dbReference>
<evidence type="ECO:0000259" key="7">
    <source>
        <dbReference type="SMART" id="SM00363"/>
    </source>
</evidence>
<dbReference type="GO" id="GO:0120159">
    <property type="term" value="F:rRNA pseudouridine synthase activity"/>
    <property type="evidence" value="ECO:0007669"/>
    <property type="project" value="UniProtKB-ARBA"/>
</dbReference>
<dbReference type="SMART" id="SM00363">
    <property type="entry name" value="S4"/>
    <property type="match status" value="1"/>
</dbReference>
<keyword evidence="9" id="KW-1185">Reference proteome</keyword>
<dbReference type="eggNOG" id="COG0564">
    <property type="taxonomic scope" value="Bacteria"/>
</dbReference>
<dbReference type="KEGG" id="syw:SYNW2326"/>
<proteinExistence type="inferred from homology"/>
<dbReference type="Proteomes" id="UP000001422">
    <property type="component" value="Chromosome"/>
</dbReference>
<evidence type="ECO:0000256" key="2">
    <source>
        <dbReference type="ARBA" id="ARBA00010876"/>
    </source>
</evidence>
<dbReference type="Gene3D" id="3.30.2350.10">
    <property type="entry name" value="Pseudouridine synthase"/>
    <property type="match status" value="1"/>
</dbReference>
<dbReference type="Pfam" id="PF01479">
    <property type="entry name" value="S4"/>
    <property type="match status" value="1"/>
</dbReference>
<dbReference type="PANTHER" id="PTHR21600:SF44">
    <property type="entry name" value="RIBOSOMAL LARGE SUBUNIT PSEUDOURIDINE SYNTHASE D"/>
    <property type="match status" value="1"/>
</dbReference>
<protein>
    <recommendedName>
        <fullName evidence="6">Pseudouridine synthase</fullName>
        <ecNumber evidence="6">5.4.99.-</ecNumber>
    </recommendedName>
</protein>
<sequence>MSPTWKRPPLPEETFSASFGEGEGELLTLVYPKPLPMRLDRWLVSQRTEQSRARIQKFIDAGYVRVNGKTGKAKTPLRQGDEVQMWMPPPEPLPYLKPEPMALDVLFEDDHLIVINKPAGLTVHPAPGNKDGTLVNGLLHHCPDLPGISGKLRPGIVHRLDKDTTGCIVIAKSQQALVRLQGQIQKRIASREYLAVVHGVPGGDSGTIVGAIGRHPADRKKYAVVNDDSGRYACTHWTLQERLGDYSLLRFKLDTGRTHQIRVHCAHINHPVVGDPTYSRCRKLPMELPGQALHAFQLGLDHPISGERMAFQAPLPPVMERLLGVLRRRIG</sequence>
<evidence type="ECO:0000256" key="6">
    <source>
        <dbReference type="RuleBase" id="RU362028"/>
    </source>
</evidence>
<evidence type="ECO:0000256" key="4">
    <source>
        <dbReference type="PIRSR" id="PIRSR606225-1"/>
    </source>
</evidence>
<dbReference type="Gene3D" id="3.10.290.10">
    <property type="entry name" value="RNA-binding S4 domain"/>
    <property type="match status" value="1"/>
</dbReference>
<name>Q7U3V3_PARMW</name>
<dbReference type="NCBIfam" id="TIGR00005">
    <property type="entry name" value="rluA_subfam"/>
    <property type="match status" value="1"/>
</dbReference>
<dbReference type="EC" id="5.4.99.-" evidence="6"/>
<feature type="domain" description="RNA-binding S4" evidence="7">
    <location>
        <begin position="37"/>
        <end position="97"/>
    </location>
</feature>
<dbReference type="Pfam" id="PF00849">
    <property type="entry name" value="PseudoU_synth_2"/>
    <property type="match status" value="1"/>
</dbReference>
<dbReference type="InterPro" id="IPR050188">
    <property type="entry name" value="RluA_PseudoU_synthase"/>
</dbReference>
<dbReference type="GO" id="GO:0000455">
    <property type="term" value="P:enzyme-directed rRNA pseudouridine synthesis"/>
    <property type="evidence" value="ECO:0007669"/>
    <property type="project" value="UniProtKB-ARBA"/>
</dbReference>
<comment type="function">
    <text evidence="6">Responsible for synthesis of pseudouridine from uracil.</text>
</comment>
<keyword evidence="8" id="KW-0456">Lyase</keyword>
<comment type="similarity">
    <text evidence="2 6">Belongs to the pseudouridine synthase RluA family.</text>
</comment>
<dbReference type="PROSITE" id="PS01129">
    <property type="entry name" value="PSI_RLU"/>
    <property type="match status" value="1"/>
</dbReference>
<dbReference type="CDD" id="cd02869">
    <property type="entry name" value="PseudoU_synth_RluA_like"/>
    <property type="match status" value="1"/>
</dbReference>
<feature type="active site" evidence="4">
    <location>
        <position position="161"/>
    </location>
</feature>
<evidence type="ECO:0000256" key="1">
    <source>
        <dbReference type="ARBA" id="ARBA00000073"/>
    </source>
</evidence>
<dbReference type="AlphaFoldDB" id="Q7U3V3"/>
<keyword evidence="3 6" id="KW-0413">Isomerase</keyword>
<dbReference type="InterPro" id="IPR006225">
    <property type="entry name" value="PsdUridine_synth_RluC/D"/>
</dbReference>
<dbReference type="InterPro" id="IPR020103">
    <property type="entry name" value="PsdUridine_synth_cat_dom_sf"/>
</dbReference>
<dbReference type="STRING" id="84588.SYNW2326"/>
<dbReference type="PANTHER" id="PTHR21600">
    <property type="entry name" value="MITOCHONDRIAL RNA PSEUDOURIDINE SYNTHASE"/>
    <property type="match status" value="1"/>
</dbReference>
<dbReference type="HOGENOM" id="CLU_016902_4_4_3"/>
<gene>
    <name evidence="8" type="primary">rluD</name>
    <name evidence="8" type="ordered locus">SYNW2326</name>
</gene>
<organism evidence="8 9">
    <name type="scientific">Parasynechococcus marenigrum (strain WH8102)</name>
    <dbReference type="NCBI Taxonomy" id="84588"/>
    <lineage>
        <taxon>Bacteria</taxon>
        <taxon>Bacillati</taxon>
        <taxon>Cyanobacteriota</taxon>
        <taxon>Cyanophyceae</taxon>
        <taxon>Synechococcales</taxon>
        <taxon>Prochlorococcaceae</taxon>
        <taxon>Parasynechococcus</taxon>
        <taxon>Parasynechococcus marenigrum</taxon>
    </lineage>
</organism>
<dbReference type="GO" id="GO:0016829">
    <property type="term" value="F:lyase activity"/>
    <property type="evidence" value="ECO:0007669"/>
    <property type="project" value="UniProtKB-KW"/>
</dbReference>
<dbReference type="EMBL" id="BX569695">
    <property type="protein sequence ID" value="CAE08841.1"/>
    <property type="molecule type" value="Genomic_DNA"/>
</dbReference>
<accession>Q7U3V3</accession>
<evidence type="ECO:0000313" key="9">
    <source>
        <dbReference type="Proteomes" id="UP000001422"/>
    </source>
</evidence>
<dbReference type="RefSeq" id="WP_011129179.1">
    <property type="nucleotide sequence ID" value="NC_005070.1"/>
</dbReference>